<evidence type="ECO:0000256" key="1">
    <source>
        <dbReference type="ARBA" id="ARBA00023239"/>
    </source>
</evidence>
<organism evidence="3 4">
    <name type="scientific">Megasphaera hominis</name>
    <dbReference type="NCBI Taxonomy" id="159836"/>
    <lineage>
        <taxon>Bacteria</taxon>
        <taxon>Bacillati</taxon>
        <taxon>Bacillota</taxon>
        <taxon>Negativicutes</taxon>
        <taxon>Veillonellales</taxon>
        <taxon>Veillonellaceae</taxon>
        <taxon>Megasphaera</taxon>
    </lineage>
</organism>
<reference evidence="3 4" key="1">
    <citation type="submission" date="2020-08" db="EMBL/GenBank/DDBJ databases">
        <authorList>
            <person name="Liu C."/>
            <person name="Sun Q."/>
        </authorList>
    </citation>
    <scope>NUCLEOTIDE SEQUENCE [LARGE SCALE GENOMIC DNA]</scope>
    <source>
        <strain evidence="3 4">NSJ-59</strain>
    </source>
</reference>
<keyword evidence="1" id="KW-0456">Lyase</keyword>
<dbReference type="Proteomes" id="UP000606870">
    <property type="component" value="Unassembled WGS sequence"/>
</dbReference>
<dbReference type="EMBL" id="JACOGK010000029">
    <property type="protein sequence ID" value="MBC3537520.1"/>
    <property type="molecule type" value="Genomic_DNA"/>
</dbReference>
<accession>A0ABR6VJS2</accession>
<keyword evidence="3" id="KW-0378">Hydrolase</keyword>
<dbReference type="Gene3D" id="2.30.130.110">
    <property type="match status" value="1"/>
</dbReference>
<evidence type="ECO:0000313" key="3">
    <source>
        <dbReference type="EMBL" id="MBC3537520.1"/>
    </source>
</evidence>
<evidence type="ECO:0000313" key="4">
    <source>
        <dbReference type="Proteomes" id="UP000606870"/>
    </source>
</evidence>
<name>A0ABR6VJS2_9FIRM</name>
<dbReference type="CDD" id="cd11613">
    <property type="entry name" value="SAF_AH_GD"/>
    <property type="match status" value="1"/>
</dbReference>
<dbReference type="Pfam" id="PF08666">
    <property type="entry name" value="SAF"/>
    <property type="match status" value="1"/>
</dbReference>
<dbReference type="InterPro" id="IPR013974">
    <property type="entry name" value="SAF"/>
</dbReference>
<evidence type="ECO:0000259" key="2">
    <source>
        <dbReference type="SMART" id="SM00858"/>
    </source>
</evidence>
<gene>
    <name evidence="3" type="ORF">H8J70_09675</name>
</gene>
<comment type="caution">
    <text evidence="3">The sequence shown here is derived from an EMBL/GenBank/DDBJ whole genome shotgun (WGS) entry which is preliminary data.</text>
</comment>
<dbReference type="InterPro" id="IPR052172">
    <property type="entry name" value="UxaA_altronate/galactarate_dh"/>
</dbReference>
<sequence>MINAMIIDGKDNVAVVIEPVKKGDTVSYVDMDKKTVTFTAIEDVQIYHKIAIKDIPADEPVVKYGEHIGHAAREIKQGEHVHEHNVKAVRENLG</sequence>
<feature type="domain" description="SAF" evidence="2">
    <location>
        <begin position="11"/>
        <end position="87"/>
    </location>
</feature>
<keyword evidence="4" id="KW-1185">Reference proteome</keyword>
<dbReference type="SMART" id="SM00858">
    <property type="entry name" value="SAF"/>
    <property type="match status" value="1"/>
</dbReference>
<dbReference type="PANTHER" id="PTHR30536">
    <property type="entry name" value="ALTRONATE/GALACTARATE DEHYDRATASE"/>
    <property type="match status" value="1"/>
</dbReference>
<dbReference type="GO" id="GO:0016787">
    <property type="term" value="F:hydrolase activity"/>
    <property type="evidence" value="ECO:0007669"/>
    <property type="project" value="UniProtKB-KW"/>
</dbReference>
<dbReference type="InterPro" id="IPR044144">
    <property type="entry name" value="SAF_UxaA/GarD"/>
</dbReference>
<dbReference type="RefSeq" id="WP_186503961.1">
    <property type="nucleotide sequence ID" value="NZ_JACOGK010000029.1"/>
</dbReference>
<proteinExistence type="predicted"/>
<protein>
    <submittedName>
        <fullName evidence="3">UxaA family hydrolase</fullName>
    </submittedName>
</protein>
<dbReference type="PANTHER" id="PTHR30536:SF5">
    <property type="entry name" value="ALTRONATE DEHYDRATASE"/>
    <property type="match status" value="1"/>
</dbReference>